<dbReference type="PROSITE" id="PS51885">
    <property type="entry name" value="NEPRILYSIN"/>
    <property type="match status" value="1"/>
</dbReference>
<dbReference type="SUPFAM" id="SSF55486">
    <property type="entry name" value="Metalloproteases ('zincins'), catalytic domain"/>
    <property type="match status" value="1"/>
</dbReference>
<keyword evidence="4" id="KW-1185">Reference proteome</keyword>
<dbReference type="GO" id="GO:0005886">
    <property type="term" value="C:plasma membrane"/>
    <property type="evidence" value="ECO:0007669"/>
    <property type="project" value="TreeGrafter"/>
</dbReference>
<evidence type="ECO:0000313" key="3">
    <source>
        <dbReference type="EnsemblMetazoa" id="XP_024085693.1"/>
    </source>
</evidence>
<dbReference type="KEGG" id="clec:112128123"/>
<dbReference type="AlphaFoldDB" id="A0A8I6SP89"/>
<feature type="domain" description="Peptidase M13 C-terminal" evidence="2">
    <location>
        <begin position="30"/>
        <end position="150"/>
    </location>
</feature>
<name>A0A8I6SP89_CIMLE</name>
<proteinExistence type="inferred from homology"/>
<dbReference type="Proteomes" id="UP000494040">
    <property type="component" value="Unassembled WGS sequence"/>
</dbReference>
<dbReference type="GO" id="GO:0016485">
    <property type="term" value="P:protein processing"/>
    <property type="evidence" value="ECO:0007669"/>
    <property type="project" value="TreeGrafter"/>
</dbReference>
<dbReference type="GO" id="GO:0004222">
    <property type="term" value="F:metalloendopeptidase activity"/>
    <property type="evidence" value="ECO:0007669"/>
    <property type="project" value="InterPro"/>
</dbReference>
<organism evidence="3 4">
    <name type="scientific">Cimex lectularius</name>
    <name type="common">Bed bug</name>
    <name type="synonym">Acanthia lectularia</name>
    <dbReference type="NCBI Taxonomy" id="79782"/>
    <lineage>
        <taxon>Eukaryota</taxon>
        <taxon>Metazoa</taxon>
        <taxon>Ecdysozoa</taxon>
        <taxon>Arthropoda</taxon>
        <taxon>Hexapoda</taxon>
        <taxon>Insecta</taxon>
        <taxon>Pterygota</taxon>
        <taxon>Neoptera</taxon>
        <taxon>Paraneoptera</taxon>
        <taxon>Hemiptera</taxon>
        <taxon>Heteroptera</taxon>
        <taxon>Panheteroptera</taxon>
        <taxon>Cimicomorpha</taxon>
        <taxon>Cimicidae</taxon>
        <taxon>Cimex</taxon>
    </lineage>
</organism>
<reference evidence="3" key="1">
    <citation type="submission" date="2022-01" db="UniProtKB">
        <authorList>
            <consortium name="EnsemblMetazoa"/>
        </authorList>
    </citation>
    <scope>IDENTIFICATION</scope>
</reference>
<dbReference type="InterPro" id="IPR000718">
    <property type="entry name" value="Peptidase_M13"/>
</dbReference>
<dbReference type="InterPro" id="IPR024079">
    <property type="entry name" value="MetalloPept_cat_dom_sf"/>
</dbReference>
<evidence type="ECO:0000256" key="1">
    <source>
        <dbReference type="ARBA" id="ARBA00007357"/>
    </source>
</evidence>
<dbReference type="PRINTS" id="PR00786">
    <property type="entry name" value="NEPRILYSIN"/>
</dbReference>
<dbReference type="PANTHER" id="PTHR11733">
    <property type="entry name" value="ZINC METALLOPROTEASE FAMILY M13 NEPRILYSIN-RELATED"/>
    <property type="match status" value="1"/>
</dbReference>
<comment type="similarity">
    <text evidence="1">Belongs to the peptidase M13 family.</text>
</comment>
<dbReference type="RefSeq" id="XP_024085693.1">
    <property type="nucleotide sequence ID" value="XM_024229925.1"/>
</dbReference>
<dbReference type="OMA" id="CTTLLEC"/>
<evidence type="ECO:0000313" key="4">
    <source>
        <dbReference type="Proteomes" id="UP000494040"/>
    </source>
</evidence>
<dbReference type="Pfam" id="PF01431">
    <property type="entry name" value="Peptidase_M13"/>
    <property type="match status" value="1"/>
</dbReference>
<protein>
    <recommendedName>
        <fullName evidence="2">Peptidase M13 C-terminal domain-containing protein</fullName>
    </recommendedName>
</protein>
<dbReference type="EnsemblMetazoa" id="XM_024229925.1">
    <property type="protein sequence ID" value="XP_024085693.1"/>
    <property type="gene ID" value="LOC112128123"/>
</dbReference>
<dbReference type="Gene3D" id="3.40.390.10">
    <property type="entry name" value="Collagenase (Catalytic Domain)"/>
    <property type="match status" value="1"/>
</dbReference>
<dbReference type="PANTHER" id="PTHR11733:SF167">
    <property type="entry name" value="FI17812P1-RELATED"/>
    <property type="match status" value="1"/>
</dbReference>
<dbReference type="GeneID" id="112128123"/>
<evidence type="ECO:0000259" key="2">
    <source>
        <dbReference type="Pfam" id="PF01431"/>
    </source>
</evidence>
<dbReference type="OrthoDB" id="6475849at2759"/>
<dbReference type="InterPro" id="IPR018497">
    <property type="entry name" value="Peptidase_M13_C"/>
</dbReference>
<accession>A0A8I6SP89</accession>
<sequence>MNIIQYLIRHMKKQLREPDDYYGANPLIMNGFYNYDLNKIIILIGLLQPPVYHKHLPKCINFGGLGNLIGHEATHGFTLEGLEFDKIIEKKWEWDIATIEAFNEKAQCFIEQYKNFTTELGINIEKVVSLTENIADSGGIKKTFLAYKNWSKS</sequence>